<name>A0ABU9XUN5_9SPHN</name>
<evidence type="ECO:0000256" key="3">
    <source>
        <dbReference type="ARBA" id="ARBA00023235"/>
    </source>
</evidence>
<evidence type="ECO:0000256" key="1">
    <source>
        <dbReference type="ARBA" id="ARBA00005028"/>
    </source>
</evidence>
<keyword evidence="3 5" id="KW-0413">Isomerase</keyword>
<keyword evidence="4 5" id="KW-0119">Carbohydrate metabolism</keyword>
<dbReference type="PIRSF" id="PIRSF005096">
    <property type="entry name" value="GALM"/>
    <property type="match status" value="1"/>
</dbReference>
<keyword evidence="6" id="KW-0732">Signal</keyword>
<comment type="similarity">
    <text evidence="2 5">Belongs to the aldose epimerase family.</text>
</comment>
<dbReference type="Gene3D" id="2.70.98.10">
    <property type="match status" value="1"/>
</dbReference>
<feature type="chain" id="PRO_5046710098" description="Aldose 1-epimerase" evidence="6">
    <location>
        <begin position="26"/>
        <end position="381"/>
    </location>
</feature>
<evidence type="ECO:0000256" key="4">
    <source>
        <dbReference type="ARBA" id="ARBA00023277"/>
    </source>
</evidence>
<organism evidence="7 8">
    <name type="scientific">Sphingomonas qilianensis</name>
    <dbReference type="NCBI Taxonomy" id="1736690"/>
    <lineage>
        <taxon>Bacteria</taxon>
        <taxon>Pseudomonadati</taxon>
        <taxon>Pseudomonadota</taxon>
        <taxon>Alphaproteobacteria</taxon>
        <taxon>Sphingomonadales</taxon>
        <taxon>Sphingomonadaceae</taxon>
        <taxon>Sphingomonas</taxon>
    </lineage>
</organism>
<dbReference type="InterPro" id="IPR015443">
    <property type="entry name" value="Aldose_1-epimerase"/>
</dbReference>
<dbReference type="SUPFAM" id="SSF74650">
    <property type="entry name" value="Galactose mutarotase-like"/>
    <property type="match status" value="1"/>
</dbReference>
<comment type="caution">
    <text evidence="7">The sequence shown here is derived from an EMBL/GenBank/DDBJ whole genome shotgun (WGS) entry which is preliminary data.</text>
</comment>
<protein>
    <recommendedName>
        <fullName evidence="5">Aldose 1-epimerase</fullName>
        <ecNumber evidence="5">5.1.3.3</ecNumber>
    </recommendedName>
</protein>
<reference evidence="7 8" key="1">
    <citation type="submission" date="2024-05" db="EMBL/GenBank/DDBJ databases">
        <authorList>
            <person name="Liu Q."/>
            <person name="Xin Y.-H."/>
        </authorList>
    </citation>
    <scope>NUCLEOTIDE SEQUENCE [LARGE SCALE GENOMIC DNA]</scope>
    <source>
        <strain evidence="7 8">CGMCC 1.15349</strain>
    </source>
</reference>
<dbReference type="InterPro" id="IPR047215">
    <property type="entry name" value="Galactose_mutarotase-like"/>
</dbReference>
<dbReference type="PANTHER" id="PTHR10091">
    <property type="entry name" value="ALDOSE-1-EPIMERASE"/>
    <property type="match status" value="1"/>
</dbReference>
<evidence type="ECO:0000256" key="6">
    <source>
        <dbReference type="SAM" id="SignalP"/>
    </source>
</evidence>
<evidence type="ECO:0000256" key="5">
    <source>
        <dbReference type="PIRNR" id="PIRNR005096"/>
    </source>
</evidence>
<gene>
    <name evidence="7" type="ORF">ABC969_12650</name>
</gene>
<dbReference type="Pfam" id="PF01263">
    <property type="entry name" value="Aldose_epim"/>
    <property type="match status" value="1"/>
</dbReference>
<feature type="signal peptide" evidence="6">
    <location>
        <begin position="1"/>
        <end position="25"/>
    </location>
</feature>
<dbReference type="GO" id="GO:0016853">
    <property type="term" value="F:isomerase activity"/>
    <property type="evidence" value="ECO:0007669"/>
    <property type="project" value="UniProtKB-KW"/>
</dbReference>
<sequence length="381" mass="41054">MNRTFFAATALVSIAMGLAASPAEAASARRASFGTMPDGRDVPAVTLTNARGVSATVIALGASLQALLMPDKAGKVEDVQIGYDTLDGYLAKPEFFGATVGRVANRIAKGRFTLDGKTYKTPINDGPNSLHGGTKGFDKVLWEVTEVKSGPAASVTLRYVSPDGDMGYPGTVTTFATYALDEQNQLTIEYRATTDRPTVVNISNHAYWNLAGVGAPRGAMGHIVTIPAERYTPTDATAIPTGQHVPVAGTVFDFRTPRAIGDRVRDARDPQIAYGRGYDHNWVIGDAVTPTTHLMARVVEPVSGRGYELWSNQPGLQFYSGNFFNGTITGKKGQIYRMGDAIVMEPQLFPDAPNQPNFPSVRLNPGQTYKNTMIYKLTVQR</sequence>
<keyword evidence="8" id="KW-1185">Reference proteome</keyword>
<evidence type="ECO:0000313" key="7">
    <source>
        <dbReference type="EMBL" id="MEN2787266.1"/>
    </source>
</evidence>
<dbReference type="InterPro" id="IPR014718">
    <property type="entry name" value="GH-type_carb-bd"/>
</dbReference>
<dbReference type="PANTHER" id="PTHR10091:SF0">
    <property type="entry name" value="GALACTOSE MUTAROTASE"/>
    <property type="match status" value="1"/>
</dbReference>
<dbReference type="EMBL" id="JBDIMF010000005">
    <property type="protein sequence ID" value="MEN2787266.1"/>
    <property type="molecule type" value="Genomic_DNA"/>
</dbReference>
<comment type="catalytic activity">
    <reaction evidence="5">
        <text>alpha-D-glucose = beta-D-glucose</text>
        <dbReference type="Rhea" id="RHEA:10264"/>
        <dbReference type="ChEBI" id="CHEBI:15903"/>
        <dbReference type="ChEBI" id="CHEBI:17925"/>
        <dbReference type="EC" id="5.1.3.3"/>
    </reaction>
</comment>
<dbReference type="Proteomes" id="UP001404104">
    <property type="component" value="Unassembled WGS sequence"/>
</dbReference>
<dbReference type="RefSeq" id="WP_345865378.1">
    <property type="nucleotide sequence ID" value="NZ_JBDIMF010000005.1"/>
</dbReference>
<evidence type="ECO:0000256" key="2">
    <source>
        <dbReference type="ARBA" id="ARBA00006206"/>
    </source>
</evidence>
<accession>A0ABU9XUN5</accession>
<dbReference type="EC" id="5.1.3.3" evidence="5"/>
<proteinExistence type="inferred from homology"/>
<dbReference type="NCBIfam" id="NF008277">
    <property type="entry name" value="PRK11055.1"/>
    <property type="match status" value="1"/>
</dbReference>
<comment type="pathway">
    <text evidence="1 5">Carbohydrate metabolism; hexose metabolism.</text>
</comment>
<evidence type="ECO:0000313" key="8">
    <source>
        <dbReference type="Proteomes" id="UP001404104"/>
    </source>
</evidence>
<dbReference type="InterPro" id="IPR008183">
    <property type="entry name" value="Aldose_1/G6P_1-epimerase"/>
</dbReference>
<dbReference type="CDD" id="cd09019">
    <property type="entry name" value="galactose_mutarotase_like"/>
    <property type="match status" value="1"/>
</dbReference>
<dbReference type="InterPro" id="IPR011013">
    <property type="entry name" value="Gal_mutarotase_sf_dom"/>
</dbReference>